<evidence type="ECO:0008006" key="6">
    <source>
        <dbReference type="Google" id="ProtNLM"/>
    </source>
</evidence>
<comment type="caution">
    <text evidence="4">The sequence shown here is derived from an EMBL/GenBank/DDBJ whole genome shotgun (WGS) entry which is preliminary data.</text>
</comment>
<gene>
    <name evidence="4" type="ORF">PRZ48_013859</name>
</gene>
<dbReference type="EMBL" id="JAXOVC010000012">
    <property type="protein sequence ID" value="KAK4495527.1"/>
    <property type="molecule type" value="Genomic_DNA"/>
</dbReference>
<keyword evidence="3" id="KW-0560">Oxidoreductase</keyword>
<evidence type="ECO:0000313" key="5">
    <source>
        <dbReference type="Proteomes" id="UP001305779"/>
    </source>
</evidence>
<dbReference type="InterPro" id="IPR050982">
    <property type="entry name" value="Auxin_biosynth/cation_transpt"/>
</dbReference>
<evidence type="ECO:0000256" key="2">
    <source>
        <dbReference type="ARBA" id="ARBA00022827"/>
    </source>
</evidence>
<dbReference type="Gene3D" id="3.50.50.60">
    <property type="entry name" value="FAD/NAD(P)-binding domain"/>
    <property type="match status" value="2"/>
</dbReference>
<organism evidence="4 5">
    <name type="scientific">Zasmidium cellare</name>
    <name type="common">Wine cellar mold</name>
    <name type="synonym">Racodium cellare</name>
    <dbReference type="NCBI Taxonomy" id="395010"/>
    <lineage>
        <taxon>Eukaryota</taxon>
        <taxon>Fungi</taxon>
        <taxon>Dikarya</taxon>
        <taxon>Ascomycota</taxon>
        <taxon>Pezizomycotina</taxon>
        <taxon>Dothideomycetes</taxon>
        <taxon>Dothideomycetidae</taxon>
        <taxon>Mycosphaerellales</taxon>
        <taxon>Mycosphaerellaceae</taxon>
        <taxon>Zasmidium</taxon>
    </lineage>
</organism>
<reference evidence="4 5" key="1">
    <citation type="journal article" date="2023" name="G3 (Bethesda)">
        <title>A chromosome-level genome assembly of Zasmidium syzygii isolated from banana leaves.</title>
        <authorList>
            <person name="van Westerhoven A.C."/>
            <person name="Mehrabi R."/>
            <person name="Talebi R."/>
            <person name="Steentjes M.B.F."/>
            <person name="Corcolon B."/>
            <person name="Chong P.A."/>
            <person name="Kema G.H.J."/>
            <person name="Seidl M.F."/>
        </authorList>
    </citation>
    <scope>NUCLEOTIDE SEQUENCE [LARGE SCALE GENOMIC DNA]</scope>
    <source>
        <strain evidence="4 5">P124</strain>
    </source>
</reference>
<dbReference type="PANTHER" id="PTHR43539">
    <property type="entry name" value="FLAVIN-BINDING MONOOXYGENASE-LIKE PROTEIN (AFU_ORTHOLOGUE AFUA_4G09220)"/>
    <property type="match status" value="1"/>
</dbReference>
<dbReference type="Pfam" id="PF00743">
    <property type="entry name" value="FMO-like"/>
    <property type="match status" value="1"/>
</dbReference>
<evidence type="ECO:0000313" key="4">
    <source>
        <dbReference type="EMBL" id="KAK4495527.1"/>
    </source>
</evidence>
<dbReference type="PANTHER" id="PTHR43539:SF68">
    <property type="entry name" value="FLAVIN-BINDING MONOOXYGENASE-LIKE PROTEIN (AFU_ORTHOLOGUE AFUA_4G09220)"/>
    <property type="match status" value="1"/>
</dbReference>
<dbReference type="InterPro" id="IPR036188">
    <property type="entry name" value="FAD/NAD-bd_sf"/>
</dbReference>
<dbReference type="SUPFAM" id="SSF51905">
    <property type="entry name" value="FAD/NAD(P)-binding domain"/>
    <property type="match status" value="1"/>
</dbReference>
<evidence type="ECO:0000256" key="1">
    <source>
        <dbReference type="ARBA" id="ARBA00022630"/>
    </source>
</evidence>
<name>A0ABR0E283_ZASCE</name>
<dbReference type="InterPro" id="IPR020946">
    <property type="entry name" value="Flavin_mOase-like"/>
</dbReference>
<accession>A0ABR0E283</accession>
<evidence type="ECO:0000256" key="3">
    <source>
        <dbReference type="ARBA" id="ARBA00023002"/>
    </source>
</evidence>
<dbReference type="Proteomes" id="UP001305779">
    <property type="component" value="Unassembled WGS sequence"/>
</dbReference>
<sequence>MSNWTFADAQPNRPTWPEYCGNSDPNLRNWVVISFPKTLPYVGEAAAERPVKLFEQTLVDEHNLARTMADATKINFDDIPGSLPQGKAPEAGDTLKCQVLAWLNELGRDHLTENAIWRDFLAFTDTFRTFHGSSNTLDVLRKLSISKDRSSFELLAEHEPRVVKVGESSWLDIDVTFKIQDDHLTGNCSAIVSLVLRPDLSDTPKIWMLRTWLENYEGHGHPDVPVPAKSRSTRRRDGAQEHVYDTIIVGGGQSGLGTAGRLNALDIDYVLFDNRPEVGDSWNQRYDSLKWHTIREYGNLPFGRTFSADDPIFPPRKLIGATYKAWADKHGINVQPGVIVHSADYRSAEGFVGKDGVVVGAANTAHDIAEDMADVNMNVTMLQRGPAFTIPGSLLARAFSQTYNLDKPTEAADRELATAPIKIQREIANSQLWGSFRANPESFDELEKAGFRVDRYGELFKVFYERLGGHFVDVGSGARIIKGDIKVKNTLDVPVECLTPDGLRFVDGTVTPADVVVLCTGFVMNHREDARRIIGDNADLMEDYWGLDGEGELKGWAKLAGHPHLMYFGGEVRMSRFFSRFVGLQIQRMVLGGKLRPFLEGKK</sequence>
<keyword evidence="2" id="KW-0274">FAD</keyword>
<proteinExistence type="predicted"/>
<keyword evidence="5" id="KW-1185">Reference proteome</keyword>
<keyword evidence="1" id="KW-0285">Flavoprotein</keyword>
<protein>
    <recommendedName>
        <fullName evidence="6">Flavin-containing monooxygenase</fullName>
    </recommendedName>
</protein>